<dbReference type="AlphaFoldDB" id="A0A8J2KU24"/>
<reference evidence="6" key="1">
    <citation type="submission" date="2021-06" db="EMBL/GenBank/DDBJ databases">
        <authorList>
            <person name="Hodson N. C."/>
            <person name="Mongue J. A."/>
            <person name="Jaron S. K."/>
        </authorList>
    </citation>
    <scope>NUCLEOTIDE SEQUENCE</scope>
</reference>
<evidence type="ECO:0000259" key="5">
    <source>
        <dbReference type="PROSITE" id="PS50097"/>
    </source>
</evidence>
<evidence type="ECO:0000313" key="6">
    <source>
        <dbReference type="EMBL" id="CAG7732310.1"/>
    </source>
</evidence>
<keyword evidence="2" id="KW-0677">Repeat</keyword>
<dbReference type="Proteomes" id="UP000708208">
    <property type="component" value="Unassembled WGS sequence"/>
</dbReference>
<sequence>MSSKTRSSSKSSSKDKKKMIPEDAMDTSDVSKGKSPDHVGEMSKERSASPVVSEQLDTDDLHPYMVWKITAMATSKLTLRRPPDSKPRLLPMEPPVDPYKDVSLPSEAQSFLDNPNKRHEQCDVLLVAGNKKIPCHMALLSSYSKLFREKFIGRVPKKSTDMYRENITLPEQSVLTQVVDLLYTGCENVTLEMAMQLLPASSLMQLDYLSSKCVQVLKGTLTPVTCLDLKFLAISAANIALSQAVDYVWHLNFEAILNSDEFVQLPVERVS</sequence>
<name>A0A8J2KU24_9HEXA</name>
<dbReference type="OrthoDB" id="45365at2759"/>
<feature type="compositionally biased region" description="Low complexity" evidence="4">
    <location>
        <begin position="1"/>
        <end position="11"/>
    </location>
</feature>
<dbReference type="InterPro" id="IPR000210">
    <property type="entry name" value="BTB/POZ_dom"/>
</dbReference>
<keyword evidence="3" id="KW-0009">Actin-binding</keyword>
<dbReference type="Pfam" id="PF00651">
    <property type="entry name" value="BTB"/>
    <property type="match status" value="1"/>
</dbReference>
<dbReference type="PROSITE" id="PS50097">
    <property type="entry name" value="BTB"/>
    <property type="match status" value="1"/>
</dbReference>
<feature type="compositionally biased region" description="Basic and acidic residues" evidence="4">
    <location>
        <begin position="29"/>
        <end position="47"/>
    </location>
</feature>
<keyword evidence="1" id="KW-0880">Kelch repeat</keyword>
<gene>
    <name evidence="6" type="ORF">AFUS01_LOCUS20832</name>
</gene>
<comment type="caution">
    <text evidence="6">The sequence shown here is derived from an EMBL/GenBank/DDBJ whole genome shotgun (WGS) entry which is preliminary data.</text>
</comment>
<evidence type="ECO:0000256" key="2">
    <source>
        <dbReference type="ARBA" id="ARBA00022737"/>
    </source>
</evidence>
<dbReference type="EMBL" id="CAJVCH010228775">
    <property type="protein sequence ID" value="CAG7732310.1"/>
    <property type="molecule type" value="Genomic_DNA"/>
</dbReference>
<proteinExistence type="predicted"/>
<feature type="region of interest" description="Disordered" evidence="4">
    <location>
        <begin position="1"/>
        <end position="54"/>
    </location>
</feature>
<keyword evidence="7" id="KW-1185">Reference proteome</keyword>
<dbReference type="PANTHER" id="PTHR24412">
    <property type="entry name" value="KELCH PROTEIN"/>
    <property type="match status" value="1"/>
</dbReference>
<evidence type="ECO:0000256" key="3">
    <source>
        <dbReference type="ARBA" id="ARBA00023203"/>
    </source>
</evidence>
<evidence type="ECO:0000256" key="1">
    <source>
        <dbReference type="ARBA" id="ARBA00022441"/>
    </source>
</evidence>
<organism evidence="6 7">
    <name type="scientific">Allacma fusca</name>
    <dbReference type="NCBI Taxonomy" id="39272"/>
    <lineage>
        <taxon>Eukaryota</taxon>
        <taxon>Metazoa</taxon>
        <taxon>Ecdysozoa</taxon>
        <taxon>Arthropoda</taxon>
        <taxon>Hexapoda</taxon>
        <taxon>Collembola</taxon>
        <taxon>Symphypleona</taxon>
        <taxon>Sminthuridae</taxon>
        <taxon>Allacma</taxon>
    </lineage>
</organism>
<feature type="domain" description="BTB" evidence="5">
    <location>
        <begin position="122"/>
        <end position="191"/>
    </location>
</feature>
<feature type="compositionally biased region" description="Basic and acidic residues" evidence="4">
    <location>
        <begin position="12"/>
        <end position="21"/>
    </location>
</feature>
<dbReference type="PANTHER" id="PTHR24412:SF489">
    <property type="entry name" value="RING FINGER DOMAIN AND KELCH REPEAT-CONTAINING PROTEIN DDB_G0271372"/>
    <property type="match status" value="1"/>
</dbReference>
<evidence type="ECO:0000256" key="4">
    <source>
        <dbReference type="SAM" id="MobiDB-lite"/>
    </source>
</evidence>
<protein>
    <recommendedName>
        <fullName evidence="5">BTB domain-containing protein</fullName>
    </recommendedName>
</protein>
<accession>A0A8J2KU24</accession>
<evidence type="ECO:0000313" key="7">
    <source>
        <dbReference type="Proteomes" id="UP000708208"/>
    </source>
</evidence>
<dbReference type="SMART" id="SM00225">
    <property type="entry name" value="BTB"/>
    <property type="match status" value="1"/>
</dbReference>